<name>W0MZ75_PSESX</name>
<dbReference type="HOGENOM" id="CLU_2957245_0_0_6"/>
<sequence>MHNIRFTFPAGIKKAPFALCKRGGLLITWRSLALFQTLEFNLSQLFTVYVIAFDRWRLM</sequence>
<dbReference type="KEGG" id="psyr:N018_26070"/>
<evidence type="ECO:0000313" key="2">
    <source>
        <dbReference type="Proteomes" id="UP000019089"/>
    </source>
</evidence>
<dbReference type="EMBL" id="CP007015">
    <property type="protein sequence ID" value="AHG43742.1"/>
    <property type="molecule type" value="Genomic_DNA"/>
</dbReference>
<organism evidence="1 2">
    <name type="scientific">Pseudomonas syringae CC1557</name>
    <dbReference type="NCBI Taxonomy" id="1357279"/>
    <lineage>
        <taxon>Bacteria</taxon>
        <taxon>Pseudomonadati</taxon>
        <taxon>Pseudomonadota</taxon>
        <taxon>Gammaproteobacteria</taxon>
        <taxon>Pseudomonadales</taxon>
        <taxon>Pseudomonadaceae</taxon>
        <taxon>Pseudomonas</taxon>
        <taxon>Pseudomonas syringae</taxon>
    </lineage>
</organism>
<geneLocation type="plasmid" evidence="1 2">
    <name>pCC1557</name>
</geneLocation>
<evidence type="ECO:0000313" key="1">
    <source>
        <dbReference type="EMBL" id="AHG43742.1"/>
    </source>
</evidence>
<protein>
    <submittedName>
        <fullName evidence="1">Uncharacterized protein</fullName>
    </submittedName>
</protein>
<reference evidence="1 2" key="1">
    <citation type="submission" date="2013-12" db="EMBL/GenBank/DDBJ databases">
        <title>Interactions Between Genome Architecture and Virulence Genes in Pseudomonas syringae, strain CC1557 as a model.</title>
        <authorList>
            <person name="Baltrus D."/>
            <person name="Hockett K."/>
            <person name="Karlsrud E."/>
            <person name="Dougherty K."/>
            <person name="Nishimura M."/>
        </authorList>
    </citation>
    <scope>NUCLEOTIDE SEQUENCE [LARGE SCALE GENOMIC DNA]</scope>
    <source>
        <strain evidence="1 2">CC1557</strain>
        <plasmid evidence="2">Plasmid pCC1557</plasmid>
    </source>
</reference>
<proteinExistence type="predicted"/>
<keyword evidence="1" id="KW-0614">Plasmid</keyword>
<gene>
    <name evidence="1" type="ORF">N018_26070</name>
</gene>
<accession>W0MZ75</accession>
<dbReference type="Proteomes" id="UP000019089">
    <property type="component" value="Plasmid pCC1557"/>
</dbReference>
<dbReference type="AlphaFoldDB" id="W0MZ75"/>